<dbReference type="InterPro" id="IPR011032">
    <property type="entry name" value="GroES-like_sf"/>
</dbReference>
<protein>
    <recommendedName>
        <fullName evidence="3">Enoyl reductase (ER) domain-containing protein</fullName>
    </recommendedName>
</protein>
<dbReference type="CDD" id="cd05282">
    <property type="entry name" value="ETR_like"/>
    <property type="match status" value="2"/>
</dbReference>
<evidence type="ECO:0000256" key="1">
    <source>
        <dbReference type="ARBA" id="ARBA00022857"/>
    </source>
</evidence>
<dbReference type="Gene3D" id="3.40.50.720">
    <property type="entry name" value="NAD(P)-binding Rossmann-like Domain"/>
    <property type="match status" value="2"/>
</dbReference>
<feature type="domain" description="Enoyl reductase (ER)" evidence="3">
    <location>
        <begin position="16"/>
        <end position="330"/>
    </location>
</feature>
<keyword evidence="2" id="KW-0560">Oxidoreductase</keyword>
<evidence type="ECO:0000256" key="2">
    <source>
        <dbReference type="ARBA" id="ARBA00023002"/>
    </source>
</evidence>
<keyword evidence="1" id="KW-0521">NADP</keyword>
<keyword evidence="5" id="KW-1185">Reference proteome</keyword>
<dbReference type="SUPFAM" id="SSF50129">
    <property type="entry name" value="GroES-like"/>
    <property type="match status" value="2"/>
</dbReference>
<evidence type="ECO:0000259" key="3">
    <source>
        <dbReference type="SMART" id="SM00829"/>
    </source>
</evidence>
<dbReference type="InterPro" id="IPR036291">
    <property type="entry name" value="NAD(P)-bd_dom_sf"/>
</dbReference>
<comment type="caution">
    <text evidence="4">The sequence shown here is derived from an EMBL/GenBank/DDBJ whole genome shotgun (WGS) entry which is preliminary data.</text>
</comment>
<dbReference type="PANTHER" id="PTHR48106">
    <property type="entry name" value="QUINONE OXIDOREDUCTASE PIG3-RELATED"/>
    <property type="match status" value="1"/>
</dbReference>
<dbReference type="SMART" id="SM00829">
    <property type="entry name" value="PKS_ER"/>
    <property type="match status" value="1"/>
</dbReference>
<dbReference type="Gene3D" id="3.90.180.10">
    <property type="entry name" value="Medium-chain alcohol dehydrogenases, catalytic domain"/>
    <property type="match status" value="2"/>
</dbReference>
<sequence>MYRAIVQRGYNADHPESTLELVEKPIPAAAPGRVVVHITLRPINPTDKVNLATGKTARQYSYPVTIGAEGFGVVHSVGEGVSSVKPGQRVVPLFWEEGWVGNGSWQEYVSIREEMVVPIPDTISDETAAQFVVNPWAVIGMFHDLAVPKGEYVLQTAAGSVIGRQIIQYAKRNGIKTINLIRRPEQKTELEALGADEVICYTSEDVVTRVKEITENKLAYCALDAVGGDLTKKVTASVRRGGQVLMYGVLSSPDATVRIRDLFREITVKGWILSNYWVSNEKRKMYIDQALECLGTKVMEPQTGQKFDLAEFKEAIKKSEEAGKGGKVLLRHDKSLSRWSCCPSNQTLHVVRSKNKELVIICASPVSTESFVTGRRLQVPIPAAAPGRVVVHITLRPINPTDLVTIRSGITARYYSHPVTIGSEGFGIVHSVGEGVSLVRPGQRVVPLMWEEGRVGNGSWQEYVSLREDMVVPVPDTISDETAAQFVINPWAIIGMLHDLAVPKGEYLLQTAAGSVLGRQLIQLAKHKGIKTINLIRRPEQRAELEALGADEVICYTSEDVVSRVKEITGKKLAYGALDAVGGDLTKAVTASVRRGGQVFIYGVLSSRDATVRITDLFREITVRGWILSNYWWSEEKRNMYIEEALEYLGDKVMEPQTGEKFDLAEFKEAITKSEEVGKRGKVLLVS</sequence>
<dbReference type="Pfam" id="PF08240">
    <property type="entry name" value="ADH_N"/>
    <property type="match status" value="2"/>
</dbReference>
<dbReference type="InterPro" id="IPR013149">
    <property type="entry name" value="ADH-like_C"/>
</dbReference>
<name>A0ABD1ZPD3_9MARC</name>
<dbReference type="AlphaFoldDB" id="A0ABD1ZPD3"/>
<dbReference type="EMBL" id="JBHFFA010000001">
    <property type="protein sequence ID" value="KAL2653308.1"/>
    <property type="molecule type" value="Genomic_DNA"/>
</dbReference>
<evidence type="ECO:0000313" key="4">
    <source>
        <dbReference type="EMBL" id="KAL2653308.1"/>
    </source>
</evidence>
<proteinExistence type="predicted"/>
<reference evidence="4 5" key="1">
    <citation type="submission" date="2024-09" db="EMBL/GenBank/DDBJ databases">
        <title>Chromosome-scale assembly of Riccia fluitans.</title>
        <authorList>
            <person name="Paukszto L."/>
            <person name="Sawicki J."/>
            <person name="Karawczyk K."/>
            <person name="Piernik-Szablinska J."/>
            <person name="Szczecinska M."/>
            <person name="Mazdziarz M."/>
        </authorList>
    </citation>
    <scope>NUCLEOTIDE SEQUENCE [LARGE SCALE GENOMIC DNA]</scope>
    <source>
        <strain evidence="4">Rf_01</strain>
        <tissue evidence="4">Aerial parts of the thallus</tissue>
    </source>
</reference>
<accession>A0ABD1ZPD3</accession>
<dbReference type="Pfam" id="PF00107">
    <property type="entry name" value="ADH_zinc_N"/>
    <property type="match status" value="2"/>
</dbReference>
<dbReference type="Proteomes" id="UP001605036">
    <property type="component" value="Unassembled WGS sequence"/>
</dbReference>
<organism evidence="4 5">
    <name type="scientific">Riccia fluitans</name>
    <dbReference type="NCBI Taxonomy" id="41844"/>
    <lineage>
        <taxon>Eukaryota</taxon>
        <taxon>Viridiplantae</taxon>
        <taxon>Streptophyta</taxon>
        <taxon>Embryophyta</taxon>
        <taxon>Marchantiophyta</taxon>
        <taxon>Marchantiopsida</taxon>
        <taxon>Marchantiidae</taxon>
        <taxon>Marchantiales</taxon>
        <taxon>Ricciaceae</taxon>
        <taxon>Riccia</taxon>
    </lineage>
</organism>
<gene>
    <name evidence="4" type="ORF">R1flu_021436</name>
</gene>
<evidence type="ECO:0000313" key="5">
    <source>
        <dbReference type="Proteomes" id="UP001605036"/>
    </source>
</evidence>
<dbReference type="SUPFAM" id="SSF51735">
    <property type="entry name" value="NAD(P)-binding Rossmann-fold domains"/>
    <property type="match status" value="2"/>
</dbReference>
<dbReference type="PANTHER" id="PTHR48106:SF2">
    <property type="entry name" value="ZN2+-BINDING DEHYDROGENASE"/>
    <property type="match status" value="1"/>
</dbReference>
<dbReference type="InterPro" id="IPR013154">
    <property type="entry name" value="ADH-like_N"/>
</dbReference>
<dbReference type="GO" id="GO:0016491">
    <property type="term" value="F:oxidoreductase activity"/>
    <property type="evidence" value="ECO:0007669"/>
    <property type="project" value="UniProtKB-KW"/>
</dbReference>
<dbReference type="InterPro" id="IPR020843">
    <property type="entry name" value="ER"/>
</dbReference>